<accession>A0A9W9YFF6</accession>
<keyword evidence="4" id="KW-0496">Mitochondrion</keyword>
<protein>
    <recommendedName>
        <fullName evidence="7">Large ribosomal subunit protein mL37</fullName>
    </recommendedName>
    <alternativeName>
        <fullName evidence="8">39S ribosomal protein L37, mitochondrial</fullName>
    </alternativeName>
</protein>
<dbReference type="PANTHER" id="PTHR15889:SF2">
    <property type="entry name" value="LARGE RIBOSOMAL SUBUNIT PROTEIN ML37"/>
    <property type="match status" value="1"/>
</dbReference>
<organism evidence="9 10">
    <name type="scientific">Desmophyllum pertusum</name>
    <dbReference type="NCBI Taxonomy" id="174260"/>
    <lineage>
        <taxon>Eukaryota</taxon>
        <taxon>Metazoa</taxon>
        <taxon>Cnidaria</taxon>
        <taxon>Anthozoa</taxon>
        <taxon>Hexacorallia</taxon>
        <taxon>Scleractinia</taxon>
        <taxon>Caryophylliina</taxon>
        <taxon>Caryophylliidae</taxon>
        <taxon>Desmophyllum</taxon>
    </lineage>
</organism>
<keyword evidence="3 9" id="KW-0689">Ribosomal protein</keyword>
<reference evidence="9" key="1">
    <citation type="submission" date="2023-01" db="EMBL/GenBank/DDBJ databases">
        <title>Genome assembly of the deep-sea coral Lophelia pertusa.</title>
        <authorList>
            <person name="Herrera S."/>
            <person name="Cordes E."/>
        </authorList>
    </citation>
    <scope>NUCLEOTIDE SEQUENCE</scope>
    <source>
        <strain evidence="9">USNM1676648</strain>
        <tissue evidence="9">Polyp</tissue>
    </source>
</reference>
<dbReference type="OrthoDB" id="5835618at2759"/>
<evidence type="ECO:0000256" key="2">
    <source>
        <dbReference type="ARBA" id="ARBA00022946"/>
    </source>
</evidence>
<dbReference type="AlphaFoldDB" id="A0A9W9YFF6"/>
<keyword evidence="5" id="KW-0687">Ribonucleoprotein</keyword>
<dbReference type="Pfam" id="PF07147">
    <property type="entry name" value="PDCD9"/>
    <property type="match status" value="1"/>
</dbReference>
<dbReference type="InterPro" id="IPR010793">
    <property type="entry name" value="Ribosomal_mL37/mL65"/>
</dbReference>
<keyword evidence="2" id="KW-0809">Transit peptide</keyword>
<gene>
    <name evidence="9" type="primary">MRPL37</name>
    <name evidence="9" type="ORF">OS493_018303</name>
</gene>
<evidence type="ECO:0000256" key="4">
    <source>
        <dbReference type="ARBA" id="ARBA00023128"/>
    </source>
</evidence>
<dbReference type="GO" id="GO:1990904">
    <property type="term" value="C:ribonucleoprotein complex"/>
    <property type="evidence" value="ECO:0007669"/>
    <property type="project" value="UniProtKB-KW"/>
</dbReference>
<keyword evidence="10" id="KW-1185">Reference proteome</keyword>
<proteinExistence type="inferred from homology"/>
<comment type="caution">
    <text evidence="9">The sequence shown here is derived from an EMBL/GenBank/DDBJ whole genome shotgun (WGS) entry which is preliminary data.</text>
</comment>
<dbReference type="EMBL" id="MU827787">
    <property type="protein sequence ID" value="KAJ7333127.1"/>
    <property type="molecule type" value="Genomic_DNA"/>
</dbReference>
<evidence type="ECO:0000313" key="9">
    <source>
        <dbReference type="EMBL" id="KAJ7333127.1"/>
    </source>
</evidence>
<dbReference type="GO" id="GO:0006412">
    <property type="term" value="P:translation"/>
    <property type="evidence" value="ECO:0007669"/>
    <property type="project" value="InterPro"/>
</dbReference>
<evidence type="ECO:0000256" key="1">
    <source>
        <dbReference type="ARBA" id="ARBA00004173"/>
    </source>
</evidence>
<name>A0A9W9YFF6_9CNID</name>
<sequence>MAAFCAFARGKLTTRILPSFLYTRGYCDAVAKESYLYHPKIRPLEPEIQTLSLTKTLHMGDISSCLQETFIDPVKREAMMSKFKQNIIQTRLFNFEGDVATRDMSAMPLMQNMLRVVWSYANSFPGLLDTSLTYKPHTFAFWEREHLIQVSGRLGFLLSSKNQLKQVADSEEVQKTKEIQVDRPEIISPVFHLHSTNIEPKFEPGFYSSAPFPYPHTFIIVSEDTRWPTNQLVGQGIMFSCARLVAEAVENHKYQMGDELEKPLTAQCIVTDGIRFSFIFYQLNTLCFHDDKGVKNMAWISPGCSCIERQYLTTLKREKKLKGKEEVSTCKERSNTA</sequence>
<evidence type="ECO:0000256" key="3">
    <source>
        <dbReference type="ARBA" id="ARBA00022980"/>
    </source>
</evidence>
<evidence type="ECO:0000256" key="8">
    <source>
        <dbReference type="ARBA" id="ARBA00041617"/>
    </source>
</evidence>
<comment type="subcellular location">
    <subcellularLocation>
        <location evidence="1">Mitochondrion</location>
    </subcellularLocation>
</comment>
<evidence type="ECO:0000256" key="6">
    <source>
        <dbReference type="ARBA" id="ARBA00037985"/>
    </source>
</evidence>
<dbReference type="GO" id="GO:0003735">
    <property type="term" value="F:structural constituent of ribosome"/>
    <property type="evidence" value="ECO:0007669"/>
    <property type="project" value="InterPro"/>
</dbReference>
<dbReference type="InterPro" id="IPR052482">
    <property type="entry name" value="mtLSU_mL37"/>
</dbReference>
<comment type="similarity">
    <text evidence="6">Belongs to the mitochondrion-specific ribosomal protein mL37 family.</text>
</comment>
<dbReference type="GO" id="GO:0005840">
    <property type="term" value="C:ribosome"/>
    <property type="evidence" value="ECO:0007669"/>
    <property type="project" value="UniProtKB-KW"/>
</dbReference>
<evidence type="ECO:0000313" key="10">
    <source>
        <dbReference type="Proteomes" id="UP001163046"/>
    </source>
</evidence>
<dbReference type="GO" id="GO:0005739">
    <property type="term" value="C:mitochondrion"/>
    <property type="evidence" value="ECO:0007669"/>
    <property type="project" value="UniProtKB-SubCell"/>
</dbReference>
<dbReference type="Proteomes" id="UP001163046">
    <property type="component" value="Unassembled WGS sequence"/>
</dbReference>
<evidence type="ECO:0000256" key="5">
    <source>
        <dbReference type="ARBA" id="ARBA00023274"/>
    </source>
</evidence>
<dbReference type="PANTHER" id="PTHR15889">
    <property type="entry name" value="MITOCHONDRIAL RIBOSOMAL PROTEIN L37"/>
    <property type="match status" value="1"/>
</dbReference>
<evidence type="ECO:0000256" key="7">
    <source>
        <dbReference type="ARBA" id="ARBA00039442"/>
    </source>
</evidence>